<sequence length="414" mass="44338">MSASKEQPLAGLRVIDLTRALAGPYATLLLAGLGAEVIKVEDPRHGDLARENSPYVGRDGVVVQKAHDDDVSISHLSRARGKWGVSLNFKKPGALDVFADLIRDADILVENFASGTADRLGIGYAAAKAINPRLIYCSLSGFGQGVDEGAKAMDVIVQALSGAMYASGGPGEPPVRMGIPIADMLAPVFGVIGILSALEQRHRTGEGQQVDVSMLGALTSFVGIENWRAMRLAGLPRRTGLTVHRLSPFGIFKCRDGHIAIVAAHDPLTIGLFKAMRADDMLADARYATRDARVANAILLEERITEWTSELSVAEAVAALEAEGVPVAPVRYPEDALADPRVVAREETMQIVHPRYETDAELRTVGVPIRFSDAQTGFADRLPVAIGEHNDAVYRDLLGYPPERIAALREAGAI</sequence>
<dbReference type="InterPro" id="IPR044855">
    <property type="entry name" value="CoA-Trfase_III_dom3_sf"/>
</dbReference>
<dbReference type="InterPro" id="IPR003673">
    <property type="entry name" value="CoA-Trfase_fam_III"/>
</dbReference>
<evidence type="ECO:0000313" key="2">
    <source>
        <dbReference type="EMBL" id="SOB88247.1"/>
    </source>
</evidence>
<proteinExistence type="predicted"/>
<reference evidence="2 3" key="1">
    <citation type="submission" date="2017-07" db="EMBL/GenBank/DDBJ databases">
        <authorList>
            <person name="Sun Z.S."/>
            <person name="Albrecht U."/>
            <person name="Echele G."/>
            <person name="Lee C.C."/>
        </authorList>
    </citation>
    <scope>NUCLEOTIDE SEQUENCE [LARGE SCALE GENOMIC DNA]</scope>
    <source>
        <strain evidence="2 3">CGMCC 1.12672</strain>
    </source>
</reference>
<evidence type="ECO:0000313" key="3">
    <source>
        <dbReference type="Proteomes" id="UP000219494"/>
    </source>
</evidence>
<dbReference type="SUPFAM" id="SSF89796">
    <property type="entry name" value="CoA-transferase family III (CaiB/BaiF)"/>
    <property type="match status" value="1"/>
</dbReference>
<evidence type="ECO:0000256" key="1">
    <source>
        <dbReference type="ARBA" id="ARBA00022679"/>
    </source>
</evidence>
<dbReference type="InterPro" id="IPR050483">
    <property type="entry name" value="CoA-transferase_III_domain"/>
</dbReference>
<dbReference type="GO" id="GO:0008410">
    <property type="term" value="F:CoA-transferase activity"/>
    <property type="evidence" value="ECO:0007669"/>
    <property type="project" value="TreeGrafter"/>
</dbReference>
<gene>
    <name evidence="2" type="ORF">SAMN06297144_3392</name>
</gene>
<dbReference type="PANTHER" id="PTHR48207:SF3">
    <property type="entry name" value="SUCCINATE--HYDROXYMETHYLGLUTARATE COA-TRANSFERASE"/>
    <property type="match status" value="1"/>
</dbReference>
<protein>
    <submittedName>
        <fullName evidence="2">Crotonobetainyl-CoA:carnitine CoA-transferase CaiB</fullName>
    </submittedName>
</protein>
<keyword evidence="1 2" id="KW-0808">Transferase</keyword>
<dbReference type="InterPro" id="IPR023606">
    <property type="entry name" value="CoA-Trfase_III_dom_1_sf"/>
</dbReference>
<dbReference type="Pfam" id="PF02515">
    <property type="entry name" value="CoA_transf_3"/>
    <property type="match status" value="1"/>
</dbReference>
<keyword evidence="3" id="KW-1185">Reference proteome</keyword>
<dbReference type="RefSeq" id="WP_218838910.1">
    <property type="nucleotide sequence ID" value="NZ_OBMI01000003.1"/>
</dbReference>
<dbReference type="Gene3D" id="3.40.50.10540">
    <property type="entry name" value="Crotonobetainyl-coa:carnitine coa-transferase, domain 1"/>
    <property type="match status" value="1"/>
</dbReference>
<dbReference type="PANTHER" id="PTHR48207">
    <property type="entry name" value="SUCCINATE--HYDROXYMETHYLGLUTARATE COA-TRANSFERASE"/>
    <property type="match status" value="1"/>
</dbReference>
<dbReference type="EMBL" id="OBMI01000003">
    <property type="protein sequence ID" value="SOB88247.1"/>
    <property type="molecule type" value="Genomic_DNA"/>
</dbReference>
<dbReference type="Proteomes" id="UP000219494">
    <property type="component" value="Unassembled WGS sequence"/>
</dbReference>
<accession>A0A285R7B0</accession>
<dbReference type="Gene3D" id="3.30.1540.10">
    <property type="entry name" value="formyl-coa transferase, domain 3"/>
    <property type="match status" value="1"/>
</dbReference>
<organism evidence="2 3">
    <name type="scientific">Sphingomonas guangdongensis</name>
    <dbReference type="NCBI Taxonomy" id="1141890"/>
    <lineage>
        <taxon>Bacteria</taxon>
        <taxon>Pseudomonadati</taxon>
        <taxon>Pseudomonadota</taxon>
        <taxon>Alphaproteobacteria</taxon>
        <taxon>Sphingomonadales</taxon>
        <taxon>Sphingomonadaceae</taxon>
        <taxon>Sphingomonas</taxon>
    </lineage>
</organism>
<dbReference type="AlphaFoldDB" id="A0A285R7B0"/>
<name>A0A285R7B0_9SPHN</name>